<comment type="caution">
    <text evidence="1">The sequence shown here is derived from an EMBL/GenBank/DDBJ whole genome shotgun (WGS) entry which is preliminary data.</text>
</comment>
<reference evidence="1" key="1">
    <citation type="submission" date="2018-11" db="EMBL/GenBank/DDBJ databases">
        <authorList>
            <consortium name="Pathogen Informatics"/>
        </authorList>
    </citation>
    <scope>NUCLEOTIDE SEQUENCE</scope>
</reference>
<evidence type="ECO:0000313" key="2">
    <source>
        <dbReference type="Proteomes" id="UP000784294"/>
    </source>
</evidence>
<proteinExistence type="predicted"/>
<dbReference type="EMBL" id="CAAALY010087421">
    <property type="protein sequence ID" value="VEL27460.1"/>
    <property type="molecule type" value="Genomic_DNA"/>
</dbReference>
<protein>
    <submittedName>
        <fullName evidence="1">Uncharacterized protein</fullName>
    </submittedName>
</protein>
<dbReference type="Proteomes" id="UP000784294">
    <property type="component" value="Unassembled WGS sequence"/>
</dbReference>
<accession>A0A3S5FET9</accession>
<evidence type="ECO:0000313" key="1">
    <source>
        <dbReference type="EMBL" id="VEL27460.1"/>
    </source>
</evidence>
<name>A0A3S5FET9_9PLAT</name>
<organism evidence="1 2">
    <name type="scientific">Protopolystoma xenopodis</name>
    <dbReference type="NCBI Taxonomy" id="117903"/>
    <lineage>
        <taxon>Eukaryota</taxon>
        <taxon>Metazoa</taxon>
        <taxon>Spiralia</taxon>
        <taxon>Lophotrochozoa</taxon>
        <taxon>Platyhelminthes</taxon>
        <taxon>Monogenea</taxon>
        <taxon>Polyopisthocotylea</taxon>
        <taxon>Polystomatidea</taxon>
        <taxon>Polystomatidae</taxon>
        <taxon>Protopolystoma</taxon>
    </lineage>
</organism>
<keyword evidence="2" id="KW-1185">Reference proteome</keyword>
<sequence length="65" mass="7100">MATARSSHSKPSSSTLSAAAAQKQAPTILIYKMVISALKALLRTGLKVRFELSYITLFNNLHQHS</sequence>
<gene>
    <name evidence="1" type="ORF">PXEA_LOCUS20900</name>
</gene>
<dbReference type="AlphaFoldDB" id="A0A3S5FET9"/>